<dbReference type="InterPro" id="IPR000620">
    <property type="entry name" value="EamA_dom"/>
</dbReference>
<feature type="transmembrane region" description="Helical" evidence="1">
    <location>
        <begin position="182"/>
        <end position="201"/>
    </location>
</feature>
<dbReference type="OrthoDB" id="7541381at2"/>
<keyword evidence="1" id="KW-0812">Transmembrane</keyword>
<keyword evidence="4" id="KW-1185">Reference proteome</keyword>
<dbReference type="InterPro" id="IPR037185">
    <property type="entry name" value="EmrE-like"/>
</dbReference>
<keyword evidence="1" id="KW-0472">Membrane</keyword>
<reference evidence="4" key="1">
    <citation type="submission" date="2016-11" db="EMBL/GenBank/DDBJ databases">
        <authorList>
            <person name="Varghese N."/>
            <person name="Submissions S."/>
        </authorList>
    </citation>
    <scope>NUCLEOTIDE SEQUENCE [LARGE SCALE GENOMIC DNA]</scope>
    <source>
        <strain evidence="4">DSM 19858</strain>
    </source>
</reference>
<keyword evidence="1" id="KW-1133">Transmembrane helix</keyword>
<accession>A0A1M6NMM7</accession>
<evidence type="ECO:0000313" key="3">
    <source>
        <dbReference type="EMBL" id="SHJ96846.1"/>
    </source>
</evidence>
<dbReference type="SUPFAM" id="SSF103481">
    <property type="entry name" value="Multidrug resistance efflux transporter EmrE"/>
    <property type="match status" value="2"/>
</dbReference>
<evidence type="ECO:0000313" key="4">
    <source>
        <dbReference type="Proteomes" id="UP000184543"/>
    </source>
</evidence>
<feature type="transmembrane region" description="Helical" evidence="1">
    <location>
        <begin position="242"/>
        <end position="264"/>
    </location>
</feature>
<dbReference type="EMBL" id="FQYU01000014">
    <property type="protein sequence ID" value="SHJ96846.1"/>
    <property type="molecule type" value="Genomic_DNA"/>
</dbReference>
<dbReference type="PANTHER" id="PTHR22911:SF137">
    <property type="entry name" value="SOLUTE CARRIER FAMILY 35 MEMBER G2-RELATED"/>
    <property type="match status" value="1"/>
</dbReference>
<evidence type="ECO:0000256" key="1">
    <source>
        <dbReference type="SAM" id="Phobius"/>
    </source>
</evidence>
<feature type="transmembrane region" description="Helical" evidence="1">
    <location>
        <begin position="36"/>
        <end position="55"/>
    </location>
</feature>
<feature type="domain" description="EamA" evidence="2">
    <location>
        <begin position="8"/>
        <end position="138"/>
    </location>
</feature>
<feature type="transmembrane region" description="Helical" evidence="1">
    <location>
        <begin position="7"/>
        <end position="24"/>
    </location>
</feature>
<gene>
    <name evidence="3" type="ORF">SAMN04488513_11424</name>
</gene>
<feature type="transmembrane region" description="Helical" evidence="1">
    <location>
        <begin position="270"/>
        <end position="288"/>
    </location>
</feature>
<evidence type="ECO:0000259" key="2">
    <source>
        <dbReference type="Pfam" id="PF00892"/>
    </source>
</evidence>
<dbReference type="Pfam" id="PF00892">
    <property type="entry name" value="EamA"/>
    <property type="match status" value="2"/>
</dbReference>
<dbReference type="Proteomes" id="UP000184543">
    <property type="component" value="Unassembled WGS sequence"/>
</dbReference>
<feature type="transmembrane region" description="Helical" evidence="1">
    <location>
        <begin position="121"/>
        <end position="139"/>
    </location>
</feature>
<sequence length="298" mass="32677">MKTRNWKYFVVLHVIFLGIWGALVEIPEKNGFPATFGYIVWALTMVPAALIALKINNWKLDNDKKSIFLGMTVGLLGASGQLVLFMVLKIAPAYLVFPILSLTPVVTILLAILFLRERTKLIGWLGIAIALIAILALSYQPAENGSVTGYLWILLTVIPLLTWGTQGYVMRFANQSMKAESIFFYMMLSSIVLAPAALYMTDFSETVNWENDGLLLSIGVQSLNAFGVLFLVYAFRYGKAIIVAPMTTALSPVLTVVISLAIYSVVPHPIIIGGIVLAIIASVLMVMAEIKTADDNEQ</sequence>
<protein>
    <submittedName>
        <fullName evidence="3">Uncharacterized membrane protein</fullName>
    </submittedName>
</protein>
<organism evidence="3 4">
    <name type="scientific">Pseudozobellia thermophila</name>
    <dbReference type="NCBI Taxonomy" id="192903"/>
    <lineage>
        <taxon>Bacteria</taxon>
        <taxon>Pseudomonadati</taxon>
        <taxon>Bacteroidota</taxon>
        <taxon>Flavobacteriia</taxon>
        <taxon>Flavobacteriales</taxon>
        <taxon>Flavobacteriaceae</taxon>
        <taxon>Pseudozobellia</taxon>
    </lineage>
</organism>
<feature type="transmembrane region" description="Helical" evidence="1">
    <location>
        <begin position="94"/>
        <end position="114"/>
    </location>
</feature>
<feature type="transmembrane region" description="Helical" evidence="1">
    <location>
        <begin position="213"/>
        <end position="235"/>
    </location>
</feature>
<feature type="transmembrane region" description="Helical" evidence="1">
    <location>
        <begin position="151"/>
        <end position="170"/>
    </location>
</feature>
<dbReference type="GO" id="GO:0016020">
    <property type="term" value="C:membrane"/>
    <property type="evidence" value="ECO:0007669"/>
    <property type="project" value="InterPro"/>
</dbReference>
<feature type="domain" description="EamA" evidence="2">
    <location>
        <begin position="151"/>
        <end position="286"/>
    </location>
</feature>
<proteinExistence type="predicted"/>
<feature type="transmembrane region" description="Helical" evidence="1">
    <location>
        <begin position="67"/>
        <end position="88"/>
    </location>
</feature>
<dbReference type="PANTHER" id="PTHR22911">
    <property type="entry name" value="ACYL-MALONYL CONDENSING ENZYME-RELATED"/>
    <property type="match status" value="1"/>
</dbReference>
<name>A0A1M6NMM7_9FLAO</name>
<dbReference type="Gene3D" id="1.10.3730.20">
    <property type="match status" value="1"/>
</dbReference>
<dbReference type="RefSeq" id="WP_072995559.1">
    <property type="nucleotide sequence ID" value="NZ_FQYU01000014.1"/>
</dbReference>
<dbReference type="AlphaFoldDB" id="A0A1M6NMM7"/>